<reference evidence="1" key="2">
    <citation type="journal article" date="2015" name="Data Brief">
        <title>Shoot transcriptome of the giant reed, Arundo donax.</title>
        <authorList>
            <person name="Barrero R.A."/>
            <person name="Guerrero F.D."/>
            <person name="Moolhuijzen P."/>
            <person name="Goolsby J.A."/>
            <person name="Tidwell J."/>
            <person name="Bellgard S.E."/>
            <person name="Bellgard M.I."/>
        </authorList>
    </citation>
    <scope>NUCLEOTIDE SEQUENCE</scope>
    <source>
        <tissue evidence="1">Shoot tissue taken approximately 20 cm above the soil surface</tissue>
    </source>
</reference>
<reference evidence="1" key="1">
    <citation type="submission" date="2014-09" db="EMBL/GenBank/DDBJ databases">
        <authorList>
            <person name="Magalhaes I.L.F."/>
            <person name="Oliveira U."/>
            <person name="Santos F.R."/>
            <person name="Vidigal T.H.D.A."/>
            <person name="Brescovit A.D."/>
            <person name="Santos A.J."/>
        </authorList>
    </citation>
    <scope>NUCLEOTIDE SEQUENCE</scope>
    <source>
        <tissue evidence="1">Shoot tissue taken approximately 20 cm above the soil surface</tissue>
    </source>
</reference>
<dbReference type="EMBL" id="GBRH01211746">
    <property type="protein sequence ID" value="JAD86149.1"/>
    <property type="molecule type" value="Transcribed_RNA"/>
</dbReference>
<sequence length="59" mass="6969">MDLLNAYILNLFFKEISRSPPLNSVVLRILFYPDVQIRALDPLNCQSYVRYCQLNNFCI</sequence>
<accession>A0A0A9DC76</accession>
<name>A0A0A9DC76_ARUDO</name>
<dbReference type="AlphaFoldDB" id="A0A0A9DC76"/>
<protein>
    <submittedName>
        <fullName evidence="1">RCK</fullName>
    </submittedName>
</protein>
<evidence type="ECO:0000313" key="1">
    <source>
        <dbReference type="EMBL" id="JAD86149.1"/>
    </source>
</evidence>
<organism evidence="1">
    <name type="scientific">Arundo donax</name>
    <name type="common">Giant reed</name>
    <name type="synonym">Donax arundinaceus</name>
    <dbReference type="NCBI Taxonomy" id="35708"/>
    <lineage>
        <taxon>Eukaryota</taxon>
        <taxon>Viridiplantae</taxon>
        <taxon>Streptophyta</taxon>
        <taxon>Embryophyta</taxon>
        <taxon>Tracheophyta</taxon>
        <taxon>Spermatophyta</taxon>
        <taxon>Magnoliopsida</taxon>
        <taxon>Liliopsida</taxon>
        <taxon>Poales</taxon>
        <taxon>Poaceae</taxon>
        <taxon>PACMAD clade</taxon>
        <taxon>Arundinoideae</taxon>
        <taxon>Arundineae</taxon>
        <taxon>Arundo</taxon>
    </lineage>
</organism>
<proteinExistence type="predicted"/>